<feature type="transmembrane region" description="Helical" evidence="1">
    <location>
        <begin position="500"/>
        <end position="520"/>
    </location>
</feature>
<feature type="transmembrane region" description="Helical" evidence="1">
    <location>
        <begin position="87"/>
        <end position="108"/>
    </location>
</feature>
<keyword evidence="1" id="KW-1133">Transmembrane helix</keyword>
<evidence type="ECO:0008006" key="4">
    <source>
        <dbReference type="Google" id="ProtNLM"/>
    </source>
</evidence>
<feature type="transmembrane region" description="Helical" evidence="1">
    <location>
        <begin position="381"/>
        <end position="403"/>
    </location>
</feature>
<feature type="transmembrane region" description="Helical" evidence="1">
    <location>
        <begin position="432"/>
        <end position="451"/>
    </location>
</feature>
<protein>
    <recommendedName>
        <fullName evidence="4">Transmembrane protein</fullName>
    </recommendedName>
</protein>
<accession>A0A225VSP9</accession>
<proteinExistence type="predicted"/>
<dbReference type="EMBL" id="NBNE01003181">
    <property type="protein sequence ID" value="OWZ08362.1"/>
    <property type="molecule type" value="Genomic_DNA"/>
</dbReference>
<feature type="transmembrane region" description="Helical" evidence="1">
    <location>
        <begin position="26"/>
        <end position="47"/>
    </location>
</feature>
<evidence type="ECO:0000313" key="3">
    <source>
        <dbReference type="Proteomes" id="UP000198211"/>
    </source>
</evidence>
<comment type="caution">
    <text evidence="2">The sequence shown here is derived from an EMBL/GenBank/DDBJ whole genome shotgun (WGS) entry which is preliminary data.</text>
</comment>
<keyword evidence="1" id="KW-0812">Transmembrane</keyword>
<dbReference type="Proteomes" id="UP000198211">
    <property type="component" value="Unassembled WGS sequence"/>
</dbReference>
<organism evidence="2 3">
    <name type="scientific">Phytophthora megakarya</name>
    <dbReference type="NCBI Taxonomy" id="4795"/>
    <lineage>
        <taxon>Eukaryota</taxon>
        <taxon>Sar</taxon>
        <taxon>Stramenopiles</taxon>
        <taxon>Oomycota</taxon>
        <taxon>Peronosporomycetes</taxon>
        <taxon>Peronosporales</taxon>
        <taxon>Peronosporaceae</taxon>
        <taxon>Phytophthora</taxon>
    </lineage>
</organism>
<evidence type="ECO:0000256" key="1">
    <source>
        <dbReference type="SAM" id="Phobius"/>
    </source>
</evidence>
<evidence type="ECO:0000313" key="2">
    <source>
        <dbReference type="EMBL" id="OWZ08362.1"/>
    </source>
</evidence>
<feature type="transmembrane region" description="Helical" evidence="1">
    <location>
        <begin position="463"/>
        <end position="488"/>
    </location>
</feature>
<dbReference type="AlphaFoldDB" id="A0A225VSP9"/>
<feature type="transmembrane region" description="Helical" evidence="1">
    <location>
        <begin position="59"/>
        <end position="81"/>
    </location>
</feature>
<name>A0A225VSP9_9STRA</name>
<keyword evidence="3" id="KW-1185">Reference proteome</keyword>
<sequence length="586" mass="67392">MFTFVILQELLPLQDPAAGWSENYGFWIRLIVLTMITASTFLVQGTFMVDGFMLSWRQLTVFVIILMLIHTTASMTVSAKLCFPIPFFYITMTPSFYIPLFTLLYILLGKNSLDCIYYISTQKIMGMVYPAYQLLFHKAVNTPFVLPVVFLQPVIKIIAKNVVLHVTRKLEDLTPEAVIFTVDFYNSLYLATFMESASNTKTMLILIGTDITQTIIVLLKMNRRTASILQRLRITAHAIADENLLSALCLLCRNQDLLATQTSENVRVRSCLSHFLSAQDLNLLFLLEKPSKDAPHPVNCFPSVEEDFMRGPNPPQNSDYSLKRLRMLCIKRHSKAVHPDSTDKRRTTRLRSSKLIISNGKSKAPSTYQAQHSNVLLETLAMLYTMECLILTAYLEAFIPLFYGNYMMIMVNFPNAKYHTELENVTQENVRYTATSVFLFGLLQVASFWLLAAQISRKCGMNVLYQLAFVLETQMLLVQGKLMIWMLVTLACRVVHFGTYDLFLIINVCETHLIVFLHIFRSRLFIPVHVDFEVVEMYKIEKSGKVHDPFYSPTTLYKYFVVVCSRILTKKYLYVCSEYYIIAHDC</sequence>
<dbReference type="OrthoDB" id="124593at2759"/>
<reference evidence="3" key="1">
    <citation type="submission" date="2017-03" db="EMBL/GenBank/DDBJ databases">
        <title>Phytopthora megakarya and P. palmivora, two closely related causual agents of cacao black pod achieved similar genome size and gene model numbers by different mechanisms.</title>
        <authorList>
            <person name="Ali S."/>
            <person name="Shao J."/>
            <person name="Larry D.J."/>
            <person name="Kronmiller B."/>
            <person name="Shen D."/>
            <person name="Strem M.D."/>
            <person name="Melnick R.L."/>
            <person name="Guiltinan M.J."/>
            <person name="Tyler B.M."/>
            <person name="Meinhardt L.W."/>
            <person name="Bailey B.A."/>
        </authorList>
    </citation>
    <scope>NUCLEOTIDE SEQUENCE [LARGE SCALE GENOMIC DNA]</scope>
    <source>
        <strain evidence="3">zdho120</strain>
    </source>
</reference>
<keyword evidence="1" id="KW-0472">Membrane</keyword>
<gene>
    <name evidence="2" type="ORF">PHMEG_00019110</name>
</gene>